<gene>
    <name evidence="20" type="ORF">Ae201684_005453</name>
</gene>
<keyword evidence="5 15" id="KW-0479">Metal-binding</keyword>
<comment type="catalytic activity">
    <reaction evidence="12 16">
        <text>ATP + H2O + phospholipidSide 1 = ADP + phosphate + phospholipidSide 2.</text>
        <dbReference type="EC" id="7.6.2.1"/>
    </reaction>
</comment>
<evidence type="ECO:0000256" key="15">
    <source>
        <dbReference type="PIRSR" id="PIRSR606539-3"/>
    </source>
</evidence>
<feature type="binding site" evidence="14">
    <location>
        <position position="869"/>
    </location>
    <ligand>
        <name>ATP</name>
        <dbReference type="ChEBI" id="CHEBI:30616"/>
    </ligand>
</feature>
<name>A0A6G0XFM5_9STRA</name>
<feature type="transmembrane region" description="Helical" evidence="16">
    <location>
        <begin position="329"/>
        <end position="350"/>
    </location>
</feature>
<feature type="binding site" evidence="14">
    <location>
        <position position="746"/>
    </location>
    <ligand>
        <name>ATP</name>
        <dbReference type="ChEBI" id="CHEBI:30616"/>
    </ligand>
</feature>
<dbReference type="NCBIfam" id="TIGR01652">
    <property type="entry name" value="ATPase-Plipid"/>
    <property type="match status" value="1"/>
</dbReference>
<feature type="transmembrane region" description="Helical" evidence="16">
    <location>
        <begin position="1038"/>
        <end position="1056"/>
    </location>
</feature>
<keyword evidence="6 14" id="KW-0547">Nucleotide-binding</keyword>
<dbReference type="PANTHER" id="PTHR24092">
    <property type="entry name" value="PROBABLE PHOSPHOLIPID-TRANSPORTING ATPASE"/>
    <property type="match status" value="1"/>
</dbReference>
<evidence type="ECO:0000256" key="14">
    <source>
        <dbReference type="PIRSR" id="PIRSR606539-2"/>
    </source>
</evidence>
<dbReference type="InterPro" id="IPR032630">
    <property type="entry name" value="P_typ_ATPase_c"/>
</dbReference>
<dbReference type="Gene3D" id="3.40.50.1000">
    <property type="entry name" value="HAD superfamily/HAD-like"/>
    <property type="match status" value="1"/>
</dbReference>
<feature type="compositionally biased region" description="Low complexity" evidence="17">
    <location>
        <begin position="1280"/>
        <end position="1289"/>
    </location>
</feature>
<feature type="domain" description="P-type ATPase C-terminal" evidence="19">
    <location>
        <begin position="892"/>
        <end position="1134"/>
    </location>
</feature>
<dbReference type="Pfam" id="PF13246">
    <property type="entry name" value="Cation_ATPase"/>
    <property type="match status" value="1"/>
</dbReference>
<feature type="transmembrane region" description="Helical" evidence="16">
    <location>
        <begin position="379"/>
        <end position="403"/>
    </location>
</feature>
<protein>
    <recommendedName>
        <fullName evidence="16">Phospholipid-transporting ATPase</fullName>
        <ecNumber evidence="16">7.6.2.1</ecNumber>
    </recommendedName>
</protein>
<evidence type="ECO:0000256" key="4">
    <source>
        <dbReference type="ARBA" id="ARBA00022692"/>
    </source>
</evidence>
<keyword evidence="7 14" id="KW-0067">ATP-binding</keyword>
<feature type="compositionally biased region" description="Low complexity" evidence="17">
    <location>
        <begin position="1308"/>
        <end position="1322"/>
    </location>
</feature>
<dbReference type="FunFam" id="3.40.50.1000:FF:000014">
    <property type="entry name" value="Phospholipid-transporting ATPase"/>
    <property type="match status" value="1"/>
</dbReference>
<feature type="transmembrane region" description="Helical" evidence="16">
    <location>
        <begin position="923"/>
        <end position="944"/>
    </location>
</feature>
<evidence type="ECO:0000313" key="21">
    <source>
        <dbReference type="Proteomes" id="UP000481153"/>
    </source>
</evidence>
<dbReference type="InterPro" id="IPR018303">
    <property type="entry name" value="ATPase_P-typ_P_site"/>
</dbReference>
<feature type="transmembrane region" description="Helical" evidence="16">
    <location>
        <begin position="1006"/>
        <end position="1026"/>
    </location>
</feature>
<dbReference type="Pfam" id="PF16209">
    <property type="entry name" value="PhoLip_ATPase_N"/>
    <property type="match status" value="1"/>
</dbReference>
<evidence type="ECO:0000256" key="5">
    <source>
        <dbReference type="ARBA" id="ARBA00022723"/>
    </source>
</evidence>
<evidence type="ECO:0000256" key="2">
    <source>
        <dbReference type="ARBA" id="ARBA00008109"/>
    </source>
</evidence>
<feature type="binding site" evidence="15">
    <location>
        <position position="866"/>
    </location>
    <ligand>
        <name>Mg(2+)</name>
        <dbReference type="ChEBI" id="CHEBI:18420"/>
    </ligand>
</feature>
<reference evidence="20 21" key="1">
    <citation type="submission" date="2019-07" db="EMBL/GenBank/DDBJ databases">
        <title>Genomics analysis of Aphanomyces spp. identifies a new class of oomycete effector associated with host adaptation.</title>
        <authorList>
            <person name="Gaulin E."/>
        </authorList>
    </citation>
    <scope>NUCLEOTIDE SEQUENCE [LARGE SCALE GENOMIC DNA]</scope>
    <source>
        <strain evidence="20 21">ATCC 201684</strain>
    </source>
</reference>
<comment type="caution">
    <text evidence="20">The sequence shown here is derived from an EMBL/GenBank/DDBJ whole genome shotgun (WGS) entry which is preliminary data.</text>
</comment>
<feature type="transmembrane region" description="Helical" evidence="16">
    <location>
        <begin position="89"/>
        <end position="108"/>
    </location>
</feature>
<feature type="binding site" evidence="14">
    <location>
        <position position="452"/>
    </location>
    <ligand>
        <name>ATP</name>
        <dbReference type="ChEBI" id="CHEBI:30616"/>
    </ligand>
</feature>
<feature type="binding site" evidence="14">
    <location>
        <position position="451"/>
    </location>
    <ligand>
        <name>ATP</name>
        <dbReference type="ChEBI" id="CHEBI:30616"/>
    </ligand>
</feature>
<dbReference type="Proteomes" id="UP000481153">
    <property type="component" value="Unassembled WGS sequence"/>
</dbReference>
<dbReference type="GO" id="GO:0005886">
    <property type="term" value="C:plasma membrane"/>
    <property type="evidence" value="ECO:0007669"/>
    <property type="project" value="TreeGrafter"/>
</dbReference>
<organism evidence="20 21">
    <name type="scientific">Aphanomyces euteiches</name>
    <dbReference type="NCBI Taxonomy" id="100861"/>
    <lineage>
        <taxon>Eukaryota</taxon>
        <taxon>Sar</taxon>
        <taxon>Stramenopiles</taxon>
        <taxon>Oomycota</taxon>
        <taxon>Saprolegniomycetes</taxon>
        <taxon>Saprolegniales</taxon>
        <taxon>Verrucalvaceae</taxon>
        <taxon>Aphanomyces</taxon>
    </lineage>
</organism>
<dbReference type="GO" id="GO:0012505">
    <property type="term" value="C:endomembrane system"/>
    <property type="evidence" value="ECO:0007669"/>
    <property type="project" value="UniProtKB-SubCell"/>
</dbReference>
<dbReference type="GO" id="GO:0005524">
    <property type="term" value="F:ATP binding"/>
    <property type="evidence" value="ECO:0007669"/>
    <property type="project" value="UniProtKB-UniRule"/>
</dbReference>
<dbReference type="InterPro" id="IPR006539">
    <property type="entry name" value="P-type_ATPase_IV"/>
</dbReference>
<dbReference type="SUPFAM" id="SSF81665">
    <property type="entry name" value="Calcium ATPase, transmembrane domain M"/>
    <property type="match status" value="1"/>
</dbReference>
<feature type="domain" description="P-type ATPase N-terminal" evidence="18">
    <location>
        <begin position="57"/>
        <end position="120"/>
    </location>
</feature>
<feature type="binding site" evidence="14">
    <location>
        <position position="745"/>
    </location>
    <ligand>
        <name>ATP</name>
        <dbReference type="ChEBI" id="CHEBI:30616"/>
    </ligand>
</feature>
<dbReference type="InterPro" id="IPR036412">
    <property type="entry name" value="HAD-like_sf"/>
</dbReference>
<dbReference type="SUPFAM" id="SSF81660">
    <property type="entry name" value="Metal cation-transporting ATPase, ATP-binding domain N"/>
    <property type="match status" value="1"/>
</dbReference>
<feature type="binding site" evidence="14">
    <location>
        <position position="555"/>
    </location>
    <ligand>
        <name>ATP</name>
        <dbReference type="ChEBI" id="CHEBI:30616"/>
    </ligand>
</feature>
<dbReference type="GO" id="GO:0016887">
    <property type="term" value="F:ATP hydrolysis activity"/>
    <property type="evidence" value="ECO:0007669"/>
    <property type="project" value="InterPro"/>
</dbReference>
<evidence type="ECO:0000256" key="11">
    <source>
        <dbReference type="ARBA" id="ARBA00023136"/>
    </source>
</evidence>
<feature type="transmembrane region" description="Helical" evidence="16">
    <location>
        <begin position="120"/>
        <end position="140"/>
    </location>
</feature>
<evidence type="ECO:0000313" key="20">
    <source>
        <dbReference type="EMBL" id="KAF0738842.1"/>
    </source>
</evidence>
<keyword evidence="11 16" id="KW-0472">Membrane</keyword>
<dbReference type="EC" id="7.6.2.1" evidence="16"/>
<comment type="similarity">
    <text evidence="2 16">Belongs to the cation transport ATPase (P-type) (TC 3.A.3) family. Type IV subfamily.</text>
</comment>
<feature type="binding site" evidence="15">
    <location>
        <position position="870"/>
    </location>
    <ligand>
        <name>Mg(2+)</name>
        <dbReference type="ChEBI" id="CHEBI:18420"/>
    </ligand>
</feature>
<keyword evidence="8 15" id="KW-0460">Magnesium</keyword>
<dbReference type="InterPro" id="IPR044492">
    <property type="entry name" value="P_typ_ATPase_HD_dom"/>
</dbReference>
<dbReference type="InterPro" id="IPR001757">
    <property type="entry name" value="P_typ_ATPase"/>
</dbReference>
<dbReference type="SFLD" id="SFLDF00027">
    <property type="entry name" value="p-type_atpase"/>
    <property type="match status" value="1"/>
</dbReference>
<proteinExistence type="inferred from homology"/>
<feature type="binding site" evidence="14">
    <location>
        <position position="597"/>
    </location>
    <ligand>
        <name>ATP</name>
        <dbReference type="ChEBI" id="CHEBI:30616"/>
    </ligand>
</feature>
<feature type="transmembrane region" description="Helical" evidence="16">
    <location>
        <begin position="956"/>
        <end position="976"/>
    </location>
</feature>
<accession>A0A6G0XFM5</accession>
<dbReference type="PRINTS" id="PR00119">
    <property type="entry name" value="CATATPASE"/>
</dbReference>
<dbReference type="InterPro" id="IPR032631">
    <property type="entry name" value="P-type_ATPase_N"/>
</dbReference>
<dbReference type="InterPro" id="IPR008250">
    <property type="entry name" value="ATPase_P-typ_transduc_dom_A_sf"/>
</dbReference>
<evidence type="ECO:0000259" key="18">
    <source>
        <dbReference type="Pfam" id="PF16209"/>
    </source>
</evidence>
<evidence type="ECO:0000256" key="10">
    <source>
        <dbReference type="ARBA" id="ARBA00022989"/>
    </source>
</evidence>
<dbReference type="GO" id="GO:0140326">
    <property type="term" value="F:ATPase-coupled intramembrane lipid transporter activity"/>
    <property type="evidence" value="ECO:0007669"/>
    <property type="project" value="UniProtKB-EC"/>
</dbReference>
<feature type="region of interest" description="Disordered" evidence="17">
    <location>
        <begin position="1"/>
        <end position="24"/>
    </location>
</feature>
<feature type="binding site" evidence="14">
    <location>
        <position position="845"/>
    </location>
    <ligand>
        <name>ATP</name>
        <dbReference type="ChEBI" id="CHEBI:30616"/>
    </ligand>
</feature>
<evidence type="ECO:0000256" key="8">
    <source>
        <dbReference type="ARBA" id="ARBA00022842"/>
    </source>
</evidence>
<feature type="transmembrane region" description="Helical" evidence="16">
    <location>
        <begin position="1068"/>
        <end position="1092"/>
    </location>
</feature>
<evidence type="ECO:0000256" key="17">
    <source>
        <dbReference type="SAM" id="MobiDB-lite"/>
    </source>
</evidence>
<keyword evidence="21" id="KW-1185">Reference proteome</keyword>
<comment type="cofactor">
    <cofactor evidence="15">
        <name>Mg(2+)</name>
        <dbReference type="ChEBI" id="CHEBI:18420"/>
    </cofactor>
</comment>
<feature type="region of interest" description="Disordered" evidence="17">
    <location>
        <begin position="1280"/>
        <end position="1343"/>
    </location>
</feature>
<dbReference type="PANTHER" id="PTHR24092:SF180">
    <property type="entry name" value="PHOSPHOLIPID-TRANSPORTING ATPASE DNF1-RELATED"/>
    <property type="match status" value="1"/>
</dbReference>
<dbReference type="Gene3D" id="2.70.150.10">
    <property type="entry name" value="Calcium-transporting ATPase, cytoplasmic transduction domain A"/>
    <property type="match status" value="1"/>
</dbReference>
<comment type="subcellular location">
    <subcellularLocation>
        <location evidence="1">Endomembrane system</location>
        <topology evidence="1">Multi-pass membrane protein</topology>
    </subcellularLocation>
    <subcellularLocation>
        <location evidence="16">Membrane</location>
        <topology evidence="16">Multi-pass membrane protein</topology>
    </subcellularLocation>
</comment>
<dbReference type="SFLD" id="SFLDG00002">
    <property type="entry name" value="C1.7:_P-type_atpase_like"/>
    <property type="match status" value="1"/>
</dbReference>
<dbReference type="SFLD" id="SFLDS00003">
    <property type="entry name" value="Haloacid_Dehalogenase"/>
    <property type="match status" value="1"/>
</dbReference>
<dbReference type="InterPro" id="IPR023299">
    <property type="entry name" value="ATPase_P-typ_cyto_dom_N"/>
</dbReference>
<feature type="binding site" evidence="14">
    <location>
        <position position="839"/>
    </location>
    <ligand>
        <name>ATP</name>
        <dbReference type="ChEBI" id="CHEBI:30616"/>
    </ligand>
</feature>
<dbReference type="GO" id="GO:0000287">
    <property type="term" value="F:magnesium ion binding"/>
    <property type="evidence" value="ECO:0007669"/>
    <property type="project" value="UniProtKB-UniRule"/>
</dbReference>
<feature type="compositionally biased region" description="Basic residues" evidence="17">
    <location>
        <begin position="1324"/>
        <end position="1336"/>
    </location>
</feature>
<feature type="binding site" evidence="15">
    <location>
        <position position="451"/>
    </location>
    <ligand>
        <name>Mg(2+)</name>
        <dbReference type="ChEBI" id="CHEBI:18420"/>
    </ligand>
</feature>
<feature type="binding site" evidence="14">
    <location>
        <position position="620"/>
    </location>
    <ligand>
        <name>ATP</name>
        <dbReference type="ChEBI" id="CHEBI:30616"/>
    </ligand>
</feature>
<keyword evidence="9 16" id="KW-1278">Translocase</keyword>
<sequence>MKHTSADGANVQDPAHDNYNLMSSPTKKKMLSKDTLKLDIPITIEDDDEEGEQYRFVHINNPIENSKLQYVSNTIITSRYTVFTFLPKVLVYQFSKLANAYFLIISIMQCIKRISNTDGFPASLPALCIIVLIDMIFIAMEDYRRHVSDKVTNDTPVHRFDETTRSFEQCKSRSLVVGDIIKIFNREIIPADCVILGCFEQNPDEPSGICYVETKSLDGETNLKLRQGIECIYTTIRNDADLGTLRGHVECEVPNNSIHRFNGSLTLQNGKQESINANSVLLRGSTLRNTDYVYGLVVNTGPDTKIMMASQSKDTVKWSNMELRLNKQILYIVALMVILCVVGASIGTTWNHHHLSRNPREKAWYLFKSKNDNTLTKPVWNFVTLCLFYFLLLNSFIPVSLYVSMTSVKFIQAYFMNADLKMYHEESDTPCQVRTMSLNEELGQINYVFSDKTGTLTCNVMEFRKCTVGGVSYGLGDTEVGLAAKRRQNIEHEVCSIKQTHPVVAPYVNFQDDSIFDSKSPMLPLFWEHLAVCHTVMPETASDGSLRLSASSPDEQALVAAAASFGYSFCARSPGEAFVDTPSAKRVSYKVLDVLEFNSTRKRMSVIVEKPDGSLYLLCKGADTVIYERLSETEDSEVDDIRQKTLEHMETFASEGLRTLVIAHAKIDRAVYNNWSAEFKKTSNNMVEIEKRRKGEENMIDSLMELMEKDLEVLGATAIEDKLQCGVPDTIAKLREASIKVWMLTGDKEETAINIGFACQLLHMNMGLIVISGSNHVDIDEIKDTLDKYEKRPIMSDEDEETQERALVVDGETLELALLHCPQLFLNVADQCTAVIACRVSPAQKAELVTLVKDNVEGSITLAIGDGANDVSMIQAAHVGVGISGQEGMQAANSSDYSIAQFRFLKRLLFVHGRWNYVRMSTLILYIFYKNVMMNMTQYAFMAYSGFSGQKYFLEWGLQGYNLIFTALPIVLVGALDQDIPDYLCEEFPKLYNVGQRNKKFNSRIVMQWILSCIWESAVICLFTIYGLKVGDETVPMWTFGSSAFTCVVIIVNLKLMVNQNLHTIWHFLIYIVSIGMWWVVAFIVSSSTFNFFWHNAFSMVKGYGFWMLLPLIVVTALSRDLFWKGFLRNFYPTYTNLAQEVHCSGWSGRAAYLLSFPPPENFTSPKEDIERPTPVVRHSEDSFQPVPVLARAHTTINGSAIRGTAFSYDAESLMALSFLVTERESHNLGPGVQASFRRHASIGSLAFQQDHDATRAPPQQLRATSTSIFGLSNRFSSTFNNGSSGSRTSQRRRGSGGLRRQAVSMGDDLSSASGRSSDLLSNLRRHSTAGRTRRHSVQDAPSLVLRARSTTML</sequence>
<feature type="binding site" evidence="15">
    <location>
        <position position="453"/>
    </location>
    <ligand>
        <name>Mg(2+)</name>
        <dbReference type="ChEBI" id="CHEBI:18420"/>
    </ligand>
</feature>
<feature type="transmembrane region" description="Helical" evidence="16">
    <location>
        <begin position="1104"/>
        <end position="1123"/>
    </location>
</feature>
<keyword evidence="10 16" id="KW-1133">Transmembrane helix</keyword>
<dbReference type="InterPro" id="IPR023214">
    <property type="entry name" value="HAD_sf"/>
</dbReference>
<feature type="binding site" evidence="14">
    <location>
        <position position="453"/>
    </location>
    <ligand>
        <name>ATP</name>
        <dbReference type="ChEBI" id="CHEBI:30616"/>
    </ligand>
</feature>
<feature type="active site" description="4-aspartylphosphate intermediate" evidence="13">
    <location>
        <position position="451"/>
    </location>
</feature>
<dbReference type="SUPFAM" id="SSF81653">
    <property type="entry name" value="Calcium ATPase, transduction domain A"/>
    <property type="match status" value="1"/>
</dbReference>
<dbReference type="EMBL" id="VJMJ01000070">
    <property type="protein sequence ID" value="KAF0738842.1"/>
    <property type="molecule type" value="Genomic_DNA"/>
</dbReference>
<dbReference type="Gene3D" id="3.40.1110.10">
    <property type="entry name" value="Calcium-transporting ATPase, cytoplasmic domain N"/>
    <property type="match status" value="1"/>
</dbReference>
<evidence type="ECO:0000256" key="1">
    <source>
        <dbReference type="ARBA" id="ARBA00004127"/>
    </source>
</evidence>
<feature type="binding site" evidence="14">
    <location>
        <position position="747"/>
    </location>
    <ligand>
        <name>ATP</name>
        <dbReference type="ChEBI" id="CHEBI:30616"/>
    </ligand>
</feature>
<keyword evidence="4 16" id="KW-0812">Transmembrane</keyword>
<evidence type="ECO:0000256" key="12">
    <source>
        <dbReference type="ARBA" id="ARBA00034036"/>
    </source>
</evidence>
<evidence type="ECO:0000256" key="6">
    <source>
        <dbReference type="ARBA" id="ARBA00022741"/>
    </source>
</evidence>
<evidence type="ECO:0000256" key="3">
    <source>
        <dbReference type="ARBA" id="ARBA00022448"/>
    </source>
</evidence>
<dbReference type="InterPro" id="IPR023298">
    <property type="entry name" value="ATPase_P-typ_TM_dom_sf"/>
</dbReference>
<dbReference type="Pfam" id="PF16212">
    <property type="entry name" value="PhoLip_ATPase_C"/>
    <property type="match status" value="1"/>
</dbReference>
<dbReference type="VEuPathDB" id="FungiDB:AeMF1_013231"/>
<evidence type="ECO:0000259" key="19">
    <source>
        <dbReference type="Pfam" id="PF16212"/>
    </source>
</evidence>
<feature type="binding site" evidence="14">
    <location>
        <position position="870"/>
    </location>
    <ligand>
        <name>ATP</name>
        <dbReference type="ChEBI" id="CHEBI:30616"/>
    </ligand>
</feature>
<evidence type="ECO:0000256" key="13">
    <source>
        <dbReference type="PIRSR" id="PIRSR606539-1"/>
    </source>
</evidence>
<evidence type="ECO:0000256" key="9">
    <source>
        <dbReference type="ARBA" id="ARBA00022967"/>
    </source>
</evidence>
<evidence type="ECO:0000256" key="16">
    <source>
        <dbReference type="RuleBase" id="RU362033"/>
    </source>
</evidence>
<dbReference type="NCBIfam" id="TIGR01494">
    <property type="entry name" value="ATPase_P-type"/>
    <property type="match status" value="1"/>
</dbReference>
<keyword evidence="3" id="KW-0813">Transport</keyword>
<dbReference type="GO" id="GO:0045332">
    <property type="term" value="P:phospholipid translocation"/>
    <property type="evidence" value="ECO:0007669"/>
    <property type="project" value="TreeGrafter"/>
</dbReference>
<dbReference type="SUPFAM" id="SSF56784">
    <property type="entry name" value="HAD-like"/>
    <property type="match status" value="1"/>
</dbReference>
<evidence type="ECO:0000256" key="7">
    <source>
        <dbReference type="ARBA" id="ARBA00022840"/>
    </source>
</evidence>
<feature type="binding site" evidence="14">
    <location>
        <position position="658"/>
    </location>
    <ligand>
        <name>ATP</name>
        <dbReference type="ChEBI" id="CHEBI:30616"/>
    </ligand>
</feature>
<dbReference type="PROSITE" id="PS00154">
    <property type="entry name" value="ATPASE_E1_E2"/>
    <property type="match status" value="1"/>
</dbReference>